<dbReference type="AlphaFoldDB" id="A0A7X0VXX5"/>
<reference evidence="1 2" key="1">
    <citation type="submission" date="2020-08" db="EMBL/GenBank/DDBJ databases">
        <title>Cohnella phylogeny.</title>
        <authorList>
            <person name="Dunlap C."/>
        </authorList>
    </citation>
    <scope>NUCLEOTIDE SEQUENCE [LARGE SCALE GENOMIC DNA]</scope>
    <source>
        <strain evidence="1 2">CBP 2801</strain>
    </source>
</reference>
<organism evidence="1 2">
    <name type="scientific">Cohnella zeiphila</name>
    <dbReference type="NCBI Taxonomy" id="2761120"/>
    <lineage>
        <taxon>Bacteria</taxon>
        <taxon>Bacillati</taxon>
        <taxon>Bacillota</taxon>
        <taxon>Bacilli</taxon>
        <taxon>Bacillales</taxon>
        <taxon>Paenibacillaceae</taxon>
        <taxon>Cohnella</taxon>
    </lineage>
</organism>
<protein>
    <recommendedName>
        <fullName evidence="3">Type I restriction enzyme R protein N-terminal domain-containing protein</fullName>
    </recommendedName>
</protein>
<name>A0A7X0VXX5_9BACL</name>
<accession>A0A7X0VXX5</accession>
<evidence type="ECO:0008006" key="3">
    <source>
        <dbReference type="Google" id="ProtNLM"/>
    </source>
</evidence>
<evidence type="ECO:0000313" key="1">
    <source>
        <dbReference type="EMBL" id="MBB6732368.1"/>
    </source>
</evidence>
<dbReference type="RefSeq" id="WP_185130035.1">
    <property type="nucleotide sequence ID" value="NZ_JACJVO010000019.1"/>
</dbReference>
<proteinExistence type="predicted"/>
<keyword evidence="2" id="KW-1185">Reference proteome</keyword>
<dbReference type="EMBL" id="JACJVO010000019">
    <property type="protein sequence ID" value="MBB6732368.1"/>
    <property type="molecule type" value="Genomic_DNA"/>
</dbReference>
<sequence length="181" mass="21252">MAVYKSFIKRAVINSLSQFILRDIYLLKEDVSERAITHKLAEYLQYEFGSFYSVDCEYNRNFLLQGRSKKIHVLDEEISEIVNNKSPIEIIRDLAYRELSVYPDIIVHKRGESVNLLVVEVKKSNNQIGNRLDSLKLKAYTDPSEANNLNYQYGLYINLDMNLFKNHVLTWYKDGEIDINF</sequence>
<evidence type="ECO:0000313" key="2">
    <source>
        <dbReference type="Proteomes" id="UP000564644"/>
    </source>
</evidence>
<dbReference type="Proteomes" id="UP000564644">
    <property type="component" value="Unassembled WGS sequence"/>
</dbReference>
<gene>
    <name evidence="1" type="ORF">H7C18_15720</name>
</gene>
<comment type="caution">
    <text evidence="1">The sequence shown here is derived from an EMBL/GenBank/DDBJ whole genome shotgun (WGS) entry which is preliminary data.</text>
</comment>